<gene>
    <name evidence="6 8" type="primary">rnpA</name>
    <name evidence="8" type="ORF">HN018_09955</name>
</gene>
<sequence>MATSEVRLKQRKQFLLVAARGAKAPMPGLVLQSMKRDDLLPARLGFTVTKKVGNAVVRNRTKRRLREAARLLMRDEARRGTPLAGVDLVLIGRDKTRGRRFPALIDDLRRALKKTGVALADRASS</sequence>
<comment type="function">
    <text evidence="6">RNaseP catalyzes the removal of the 5'-leader sequence from pre-tRNA to produce the mature 5'-terminus. It can also cleave other RNA substrates such as 4.5S RNA. The protein component plays an auxiliary but essential role in vivo by binding to the 5'-leader sequence and broadening the substrate specificity of the ribozyme.</text>
</comment>
<comment type="similarity">
    <text evidence="6">Belongs to the RnpA family.</text>
</comment>
<accession>A0A6M8HPV2</accession>
<dbReference type="InterPro" id="IPR014721">
    <property type="entry name" value="Ribsml_uS5_D2-typ_fold_subgr"/>
</dbReference>
<dbReference type="HAMAP" id="MF_00227">
    <property type="entry name" value="RNase_P"/>
    <property type="match status" value="1"/>
</dbReference>
<keyword evidence="5 6" id="KW-0694">RNA-binding</keyword>
<dbReference type="Proteomes" id="UP000500767">
    <property type="component" value="Chromosome"/>
</dbReference>
<dbReference type="PANTHER" id="PTHR33992:SF1">
    <property type="entry name" value="RIBONUCLEASE P PROTEIN COMPONENT"/>
    <property type="match status" value="1"/>
</dbReference>
<dbReference type="GO" id="GO:0001682">
    <property type="term" value="P:tRNA 5'-leader removal"/>
    <property type="evidence" value="ECO:0007669"/>
    <property type="project" value="UniProtKB-UniRule"/>
</dbReference>
<dbReference type="AlphaFoldDB" id="A0A6M8HPV2"/>
<dbReference type="InterPro" id="IPR000100">
    <property type="entry name" value="RNase_P"/>
</dbReference>
<comment type="subunit">
    <text evidence="6">Consists of a catalytic RNA component (M1 or rnpB) and a protein subunit.</text>
</comment>
<evidence type="ECO:0000256" key="7">
    <source>
        <dbReference type="NCBIfam" id="TIGR00188"/>
    </source>
</evidence>
<evidence type="ECO:0000256" key="4">
    <source>
        <dbReference type="ARBA" id="ARBA00022801"/>
    </source>
</evidence>
<name>A0A6M8HPV2_9PROT</name>
<dbReference type="RefSeq" id="WP_171834001.1">
    <property type="nucleotide sequence ID" value="NZ_CP053708.1"/>
</dbReference>
<keyword evidence="1 6" id="KW-0819">tRNA processing</keyword>
<keyword evidence="4 6" id="KW-0378">Hydrolase</keyword>
<dbReference type="KEGG" id="lck:HN018_09955"/>
<dbReference type="Pfam" id="PF00825">
    <property type="entry name" value="Ribonuclease_P"/>
    <property type="match status" value="1"/>
</dbReference>
<protein>
    <recommendedName>
        <fullName evidence="6 7">Ribonuclease P protein component</fullName>
        <shortName evidence="6">RNase P protein</shortName>
        <shortName evidence="6">RNaseP protein</shortName>
        <ecNumber evidence="6 7">3.1.26.5</ecNumber>
    </recommendedName>
    <alternativeName>
        <fullName evidence="6">Protein C5</fullName>
    </alternativeName>
</protein>
<evidence type="ECO:0000256" key="6">
    <source>
        <dbReference type="HAMAP-Rule" id="MF_00227"/>
    </source>
</evidence>
<keyword evidence="9" id="KW-1185">Reference proteome</keyword>
<evidence type="ECO:0000256" key="3">
    <source>
        <dbReference type="ARBA" id="ARBA00022759"/>
    </source>
</evidence>
<evidence type="ECO:0000256" key="2">
    <source>
        <dbReference type="ARBA" id="ARBA00022722"/>
    </source>
</evidence>
<dbReference type="InterPro" id="IPR020568">
    <property type="entry name" value="Ribosomal_Su5_D2-typ_SF"/>
</dbReference>
<evidence type="ECO:0000256" key="1">
    <source>
        <dbReference type="ARBA" id="ARBA00022694"/>
    </source>
</evidence>
<dbReference type="GO" id="GO:0042781">
    <property type="term" value="F:3'-tRNA processing endoribonuclease activity"/>
    <property type="evidence" value="ECO:0007669"/>
    <property type="project" value="TreeGrafter"/>
</dbReference>
<reference evidence="8 9" key="1">
    <citation type="journal article" date="2014" name="World J. Microbiol. Biotechnol.">
        <title>Biodiversity and physiological characteristics of Antarctic and Arctic lichens-associated bacteria.</title>
        <authorList>
            <person name="Lee Y.M."/>
            <person name="Kim E.H."/>
            <person name="Lee H.K."/>
            <person name="Hong S.G."/>
        </authorList>
    </citation>
    <scope>NUCLEOTIDE SEQUENCE [LARGE SCALE GENOMIC DNA]</scope>
    <source>
        <strain evidence="8 9">PAMC 26569</strain>
    </source>
</reference>
<dbReference type="SUPFAM" id="SSF54211">
    <property type="entry name" value="Ribosomal protein S5 domain 2-like"/>
    <property type="match status" value="1"/>
</dbReference>
<evidence type="ECO:0000313" key="8">
    <source>
        <dbReference type="EMBL" id="QKE90317.1"/>
    </source>
</evidence>
<dbReference type="PANTHER" id="PTHR33992">
    <property type="entry name" value="RIBONUCLEASE P PROTEIN COMPONENT"/>
    <property type="match status" value="1"/>
</dbReference>
<keyword evidence="3 6" id="KW-0255">Endonuclease</keyword>
<keyword evidence="2 6" id="KW-0540">Nuclease</keyword>
<evidence type="ECO:0000313" key="9">
    <source>
        <dbReference type="Proteomes" id="UP000500767"/>
    </source>
</evidence>
<dbReference type="NCBIfam" id="TIGR00188">
    <property type="entry name" value="rnpA"/>
    <property type="match status" value="1"/>
</dbReference>
<comment type="catalytic activity">
    <reaction evidence="6">
        <text>Endonucleolytic cleavage of RNA, removing 5'-extranucleotides from tRNA precursor.</text>
        <dbReference type="EC" id="3.1.26.5"/>
    </reaction>
</comment>
<dbReference type="GO" id="GO:0004526">
    <property type="term" value="F:ribonuclease P activity"/>
    <property type="evidence" value="ECO:0007669"/>
    <property type="project" value="UniProtKB-UniRule"/>
</dbReference>
<evidence type="ECO:0000256" key="5">
    <source>
        <dbReference type="ARBA" id="ARBA00022884"/>
    </source>
</evidence>
<dbReference type="GO" id="GO:0030677">
    <property type="term" value="C:ribonuclease P complex"/>
    <property type="evidence" value="ECO:0007669"/>
    <property type="project" value="TreeGrafter"/>
</dbReference>
<organism evidence="8 9">
    <name type="scientific">Lichenicola cladoniae</name>
    <dbReference type="NCBI Taxonomy" id="1484109"/>
    <lineage>
        <taxon>Bacteria</taxon>
        <taxon>Pseudomonadati</taxon>
        <taxon>Pseudomonadota</taxon>
        <taxon>Alphaproteobacteria</taxon>
        <taxon>Acetobacterales</taxon>
        <taxon>Acetobacteraceae</taxon>
        <taxon>Lichenicola</taxon>
    </lineage>
</organism>
<dbReference type="EC" id="3.1.26.5" evidence="6 7"/>
<dbReference type="EMBL" id="CP053708">
    <property type="protein sequence ID" value="QKE90317.1"/>
    <property type="molecule type" value="Genomic_DNA"/>
</dbReference>
<proteinExistence type="inferred from homology"/>
<dbReference type="Gene3D" id="3.30.230.10">
    <property type="match status" value="1"/>
</dbReference>
<dbReference type="GO" id="GO:0000049">
    <property type="term" value="F:tRNA binding"/>
    <property type="evidence" value="ECO:0007669"/>
    <property type="project" value="UniProtKB-UniRule"/>
</dbReference>